<organism evidence="2">
    <name type="scientific">uncultured Caudovirales phage</name>
    <dbReference type="NCBI Taxonomy" id="2100421"/>
    <lineage>
        <taxon>Viruses</taxon>
        <taxon>Duplodnaviria</taxon>
        <taxon>Heunggongvirae</taxon>
        <taxon>Uroviricota</taxon>
        <taxon>Caudoviricetes</taxon>
        <taxon>Peduoviridae</taxon>
        <taxon>Maltschvirus</taxon>
        <taxon>Maltschvirus maltsch</taxon>
    </lineage>
</organism>
<name>A0A6J5NYE9_9CAUD</name>
<reference evidence="2" key="1">
    <citation type="submission" date="2020-04" db="EMBL/GenBank/DDBJ databases">
        <authorList>
            <person name="Chiriac C."/>
            <person name="Salcher M."/>
            <person name="Ghai R."/>
            <person name="Kavagutti S V."/>
        </authorList>
    </citation>
    <scope>NUCLEOTIDE SEQUENCE</scope>
</reference>
<sequence length="109" mass="12310">MPPVKQNVKDTRSSEEIAIQSAATSHYNTLVPGYKAQNVRIKNPLTGKDPLFSVEDPAFFELFYELSQKGLKDKMMREIETFAANIDPYWGAVYSALEGYFKAKETAPE</sequence>
<accession>A0A6J5NYE9</accession>
<protein>
    <submittedName>
        <fullName evidence="2">Uncharacterized protein</fullName>
    </submittedName>
</protein>
<gene>
    <name evidence="1" type="ORF">UFOVP436_9</name>
    <name evidence="2" type="ORF">UFOVP784_9</name>
</gene>
<dbReference type="EMBL" id="LR796737">
    <property type="protein sequence ID" value="CAB4161985.1"/>
    <property type="molecule type" value="Genomic_DNA"/>
</dbReference>
<dbReference type="EMBL" id="LR796418">
    <property type="protein sequence ID" value="CAB4142491.1"/>
    <property type="molecule type" value="Genomic_DNA"/>
</dbReference>
<evidence type="ECO:0000313" key="1">
    <source>
        <dbReference type="EMBL" id="CAB4142491.1"/>
    </source>
</evidence>
<proteinExistence type="predicted"/>
<evidence type="ECO:0000313" key="2">
    <source>
        <dbReference type="EMBL" id="CAB4161985.1"/>
    </source>
</evidence>